<evidence type="ECO:0000259" key="1">
    <source>
        <dbReference type="Pfam" id="PF03061"/>
    </source>
</evidence>
<organism evidence="2 3">
    <name type="scientific">Actinocorallia longicatena</name>
    <dbReference type="NCBI Taxonomy" id="111803"/>
    <lineage>
        <taxon>Bacteria</taxon>
        <taxon>Bacillati</taxon>
        <taxon>Actinomycetota</taxon>
        <taxon>Actinomycetes</taxon>
        <taxon>Streptosporangiales</taxon>
        <taxon>Thermomonosporaceae</taxon>
        <taxon>Actinocorallia</taxon>
    </lineage>
</organism>
<proteinExistence type="predicted"/>
<protein>
    <recommendedName>
        <fullName evidence="1">Thioesterase domain-containing protein</fullName>
    </recommendedName>
</protein>
<sequence>MYSPAGAGRGGIVGEERRRSILLELGFGIRLDGGEMHGSGWITPEMHAPGTGRLRTSILASWADYLAGRLAVEVMTPRVPVTLDLDVHLYRPAPGSGTVTGVCRVVKSGRSVFVAGIEFADESGEPIGTATGSFMVVPDPAIVMPPIPSAAAGLPPGEPLAVPFAERAGCARRGPGVAVLQRSEEGINASGTVGGGLIALAVEEAFLSLEPGRTLSSLALRYLQPVRIGPATATAHVRHGLGHAELRDSGRDDRLCVTATARTFAGVPAAAGS</sequence>
<evidence type="ECO:0000313" key="2">
    <source>
        <dbReference type="EMBL" id="GAA3193964.1"/>
    </source>
</evidence>
<dbReference type="CDD" id="cd03443">
    <property type="entry name" value="PaaI_thioesterase"/>
    <property type="match status" value="1"/>
</dbReference>
<dbReference type="EMBL" id="BAAAUV010000001">
    <property type="protein sequence ID" value="GAA3193964.1"/>
    <property type="molecule type" value="Genomic_DNA"/>
</dbReference>
<comment type="caution">
    <text evidence="2">The sequence shown here is derived from an EMBL/GenBank/DDBJ whole genome shotgun (WGS) entry which is preliminary data.</text>
</comment>
<feature type="domain" description="Thioesterase" evidence="1">
    <location>
        <begin position="59"/>
        <end position="125"/>
    </location>
</feature>
<dbReference type="InterPro" id="IPR029069">
    <property type="entry name" value="HotDog_dom_sf"/>
</dbReference>
<evidence type="ECO:0000313" key="3">
    <source>
        <dbReference type="Proteomes" id="UP001501237"/>
    </source>
</evidence>
<accession>A0ABP6PWJ3</accession>
<reference evidence="3" key="1">
    <citation type="journal article" date="2019" name="Int. J. Syst. Evol. Microbiol.">
        <title>The Global Catalogue of Microorganisms (GCM) 10K type strain sequencing project: providing services to taxonomists for standard genome sequencing and annotation.</title>
        <authorList>
            <consortium name="The Broad Institute Genomics Platform"/>
            <consortium name="The Broad Institute Genome Sequencing Center for Infectious Disease"/>
            <person name="Wu L."/>
            <person name="Ma J."/>
        </authorList>
    </citation>
    <scope>NUCLEOTIDE SEQUENCE [LARGE SCALE GENOMIC DNA]</scope>
    <source>
        <strain evidence="3">JCM 9377</strain>
    </source>
</reference>
<gene>
    <name evidence="2" type="ORF">GCM10010468_03520</name>
</gene>
<name>A0ABP6PWJ3_9ACTN</name>
<dbReference type="Proteomes" id="UP001501237">
    <property type="component" value="Unassembled WGS sequence"/>
</dbReference>
<dbReference type="Gene3D" id="3.10.129.10">
    <property type="entry name" value="Hotdog Thioesterase"/>
    <property type="match status" value="2"/>
</dbReference>
<dbReference type="Pfam" id="PF03061">
    <property type="entry name" value="4HBT"/>
    <property type="match status" value="1"/>
</dbReference>
<dbReference type="SUPFAM" id="SSF54637">
    <property type="entry name" value="Thioesterase/thiol ester dehydrase-isomerase"/>
    <property type="match status" value="2"/>
</dbReference>
<dbReference type="InterPro" id="IPR006683">
    <property type="entry name" value="Thioestr_dom"/>
</dbReference>
<keyword evidence="3" id="KW-1185">Reference proteome</keyword>